<gene>
    <name evidence="1" type="ORF">QFW96_10295</name>
</gene>
<evidence type="ECO:0000313" key="2">
    <source>
        <dbReference type="Proteomes" id="UP001237595"/>
    </source>
</evidence>
<sequence length="132" mass="14460">MTTGMEGLAAGANALAGQSAGLRAAVDNGQLVMDPERAEAVAKVYEDKADDLDKIVGRADRLVINDSFGDCFIGRQLEEKFREKINARDVGLMGILTRMQKIMLEMAAAYRDSARDMKNIDDDHASNQKRIV</sequence>
<dbReference type="Proteomes" id="UP001237595">
    <property type="component" value="Unassembled WGS sequence"/>
</dbReference>
<dbReference type="EMBL" id="JASAOF010000004">
    <property type="protein sequence ID" value="MDI2029004.1"/>
    <property type="molecule type" value="Genomic_DNA"/>
</dbReference>
<organism evidence="1 2">
    <name type="scientific">Saccharopolyspora ipomoeae</name>
    <dbReference type="NCBI Taxonomy" id="3042027"/>
    <lineage>
        <taxon>Bacteria</taxon>
        <taxon>Bacillati</taxon>
        <taxon>Actinomycetota</taxon>
        <taxon>Actinomycetes</taxon>
        <taxon>Pseudonocardiales</taxon>
        <taxon>Pseudonocardiaceae</taxon>
        <taxon>Saccharopolyspora</taxon>
    </lineage>
</organism>
<proteinExistence type="predicted"/>
<protein>
    <submittedName>
        <fullName evidence="1">Uncharacterized protein</fullName>
    </submittedName>
</protein>
<comment type="caution">
    <text evidence="1">The sequence shown here is derived from an EMBL/GenBank/DDBJ whole genome shotgun (WGS) entry which is preliminary data.</text>
</comment>
<keyword evidence="2" id="KW-1185">Reference proteome</keyword>
<evidence type="ECO:0000313" key="1">
    <source>
        <dbReference type="EMBL" id="MDI2029004.1"/>
    </source>
</evidence>
<reference evidence="1 2" key="1">
    <citation type="submission" date="2023-04" db="EMBL/GenBank/DDBJ databases">
        <title>Draft genome sequence of Saccharopolyspora sp. TS4A08 isolated from sweet potato rhizospheric soil.</title>
        <authorList>
            <person name="Suksaard P."/>
            <person name="Duangmal K."/>
        </authorList>
    </citation>
    <scope>NUCLEOTIDE SEQUENCE [LARGE SCALE GENOMIC DNA]</scope>
    <source>
        <strain evidence="1 2">TS4A08</strain>
    </source>
</reference>
<name>A0ABT6PM32_9PSEU</name>
<dbReference type="RefSeq" id="WP_281455356.1">
    <property type="nucleotide sequence ID" value="NZ_JASAOF010000004.1"/>
</dbReference>
<accession>A0ABT6PM32</accession>